<dbReference type="Gene3D" id="3.90.1150.10">
    <property type="entry name" value="Aspartate Aminotransferase, domain 1"/>
    <property type="match status" value="1"/>
</dbReference>
<gene>
    <name evidence="5" type="ORF">J2Z79_001688</name>
</gene>
<name>A0ABS4JRX2_9FIRM</name>
<evidence type="ECO:0000313" key="5">
    <source>
        <dbReference type="EMBL" id="MBP2018287.1"/>
    </source>
</evidence>
<evidence type="ECO:0000256" key="3">
    <source>
        <dbReference type="ARBA" id="ARBA00022898"/>
    </source>
</evidence>
<dbReference type="PANTHER" id="PTHR48097:SF9">
    <property type="entry name" value="L-THREONINE ALDOLASE"/>
    <property type="match status" value="1"/>
</dbReference>
<dbReference type="SUPFAM" id="SSF53383">
    <property type="entry name" value="PLP-dependent transferases"/>
    <property type="match status" value="1"/>
</dbReference>
<dbReference type="Gene3D" id="3.40.640.10">
    <property type="entry name" value="Type I PLP-dependent aspartate aminotransferase-like (Major domain)"/>
    <property type="match status" value="1"/>
</dbReference>
<dbReference type="GO" id="GO:0004793">
    <property type="term" value="F:threonine aldolase activity"/>
    <property type="evidence" value="ECO:0007669"/>
    <property type="project" value="UniProtKB-EC"/>
</dbReference>
<proteinExistence type="inferred from homology"/>
<protein>
    <submittedName>
        <fullName evidence="5">Threonine aldolase</fullName>
        <ecNumber evidence="5">4.1.2.5</ecNumber>
    </submittedName>
</protein>
<dbReference type="EC" id="4.1.2.5" evidence="5"/>
<dbReference type="InterPro" id="IPR015422">
    <property type="entry name" value="PyrdxlP-dep_Trfase_small"/>
</dbReference>
<comment type="similarity">
    <text evidence="2">Belongs to the threonine aldolase family.</text>
</comment>
<dbReference type="NCBIfam" id="NF041359">
    <property type="entry name" value="GntG_guanitoxin"/>
    <property type="match status" value="1"/>
</dbReference>
<keyword evidence="5" id="KW-0456">Lyase</keyword>
<evidence type="ECO:0000256" key="1">
    <source>
        <dbReference type="ARBA" id="ARBA00001933"/>
    </source>
</evidence>
<dbReference type="InterPro" id="IPR001597">
    <property type="entry name" value="ArAA_b-elim_lyase/Thr_aldolase"/>
</dbReference>
<dbReference type="NCBIfam" id="NF007825">
    <property type="entry name" value="PRK10534.1"/>
    <property type="match status" value="1"/>
</dbReference>
<accession>A0ABS4JRX2</accession>
<dbReference type="PIRSF" id="PIRSF017617">
    <property type="entry name" value="Thr_aldolase"/>
    <property type="match status" value="1"/>
</dbReference>
<dbReference type="CDD" id="cd06502">
    <property type="entry name" value="TA_like"/>
    <property type="match status" value="1"/>
</dbReference>
<dbReference type="Proteomes" id="UP001519289">
    <property type="component" value="Unassembled WGS sequence"/>
</dbReference>
<keyword evidence="6" id="KW-1185">Reference proteome</keyword>
<reference evidence="5 6" key="1">
    <citation type="submission" date="2021-03" db="EMBL/GenBank/DDBJ databases">
        <title>Genomic Encyclopedia of Type Strains, Phase IV (KMG-IV): sequencing the most valuable type-strain genomes for metagenomic binning, comparative biology and taxonomic classification.</title>
        <authorList>
            <person name="Goeker M."/>
        </authorList>
    </citation>
    <scope>NUCLEOTIDE SEQUENCE [LARGE SCALE GENOMIC DNA]</scope>
    <source>
        <strain evidence="5 6">DSM 27138</strain>
    </source>
</reference>
<feature type="domain" description="Aromatic amino acid beta-eliminating lyase/threonine aldolase" evidence="4">
    <location>
        <begin position="5"/>
        <end position="287"/>
    </location>
</feature>
<dbReference type="EMBL" id="JAGGLG010000011">
    <property type="protein sequence ID" value="MBP2018287.1"/>
    <property type="molecule type" value="Genomic_DNA"/>
</dbReference>
<dbReference type="InterPro" id="IPR015424">
    <property type="entry name" value="PyrdxlP-dep_Trfase"/>
</dbReference>
<keyword evidence="3" id="KW-0663">Pyridoxal phosphate</keyword>
<dbReference type="RefSeq" id="WP_209466418.1">
    <property type="nucleotide sequence ID" value="NZ_JAGGLG010000011.1"/>
</dbReference>
<comment type="caution">
    <text evidence="5">The sequence shown here is derived from an EMBL/GenBank/DDBJ whole genome shotgun (WGS) entry which is preliminary data.</text>
</comment>
<organism evidence="5 6">
    <name type="scientific">Symbiobacterium terraclitae</name>
    <dbReference type="NCBI Taxonomy" id="557451"/>
    <lineage>
        <taxon>Bacteria</taxon>
        <taxon>Bacillati</taxon>
        <taxon>Bacillota</taxon>
        <taxon>Clostridia</taxon>
        <taxon>Eubacteriales</taxon>
        <taxon>Symbiobacteriaceae</taxon>
        <taxon>Symbiobacterium</taxon>
    </lineage>
</organism>
<dbReference type="InterPro" id="IPR015421">
    <property type="entry name" value="PyrdxlP-dep_Trfase_major"/>
</dbReference>
<dbReference type="PANTHER" id="PTHR48097">
    <property type="entry name" value="L-THREONINE ALDOLASE-RELATED"/>
    <property type="match status" value="1"/>
</dbReference>
<comment type="cofactor">
    <cofactor evidence="1">
        <name>pyridoxal 5'-phosphate</name>
        <dbReference type="ChEBI" id="CHEBI:597326"/>
    </cofactor>
</comment>
<sequence length="347" mass="36803">MRLIDLRSDTVTRPTPEMRRAMYEAEVGDDVYGEDPTVNRLQERAAELLGKEDALFVPTGTQGNQVAVLTHTRRGEEVIVEAEAHVYIYEVAGIAALSGCQVKPVPGVNGAMDPEAVAAAIREDNVHYPRTGLVCVENTHNRSGGCVVPTENIAAVAGAAHRRGIPVHMDGARIFNAAVALGRPAAELVAPVDSVMFCLSKGLAAPVGSLLVGSRDFIAEARRHRKLLGGGMRQAGVLAAAGLVALELMIDRLADDHANARRLAEGINEIPGLAVDMATVQTNMVLTEVTDPRWTAPALVQALREEGVLCNATGPQHIRLVTHKDVTAADVEIALATIDQVVKAGPQ</sequence>
<dbReference type="Pfam" id="PF01212">
    <property type="entry name" value="Beta_elim_lyase"/>
    <property type="match status" value="1"/>
</dbReference>
<evidence type="ECO:0000256" key="2">
    <source>
        <dbReference type="ARBA" id="ARBA00006966"/>
    </source>
</evidence>
<evidence type="ECO:0000259" key="4">
    <source>
        <dbReference type="Pfam" id="PF01212"/>
    </source>
</evidence>
<evidence type="ECO:0000313" key="6">
    <source>
        <dbReference type="Proteomes" id="UP001519289"/>
    </source>
</evidence>
<dbReference type="InterPro" id="IPR023603">
    <property type="entry name" value="Low_specificity_L-TA-like"/>
</dbReference>